<dbReference type="FunFam" id="2.60.120.1440:FF:000001">
    <property type="entry name" value="Putative anti-sigma factor"/>
    <property type="match status" value="1"/>
</dbReference>
<dbReference type="Gene3D" id="2.60.120.1440">
    <property type="match status" value="1"/>
</dbReference>
<dbReference type="InterPro" id="IPR012373">
    <property type="entry name" value="Ferrdict_sens_TM"/>
</dbReference>
<evidence type="ECO:0000313" key="4">
    <source>
        <dbReference type="EMBL" id="RHB28251.1"/>
    </source>
</evidence>
<dbReference type="GO" id="GO:0016989">
    <property type="term" value="F:sigma factor antagonist activity"/>
    <property type="evidence" value="ECO:0007669"/>
    <property type="project" value="TreeGrafter"/>
</dbReference>
<protein>
    <submittedName>
        <fullName evidence="4">DUF4974 domain-containing protein</fullName>
    </submittedName>
</protein>
<feature type="domain" description="Protein FecR C-terminal" evidence="3">
    <location>
        <begin position="258"/>
        <end position="321"/>
    </location>
</feature>
<dbReference type="EMBL" id="QSGO01000043">
    <property type="protein sequence ID" value="RHB28251.1"/>
    <property type="molecule type" value="Genomic_DNA"/>
</dbReference>
<organism evidence="4 5">
    <name type="scientific">Bacteroides nordii</name>
    <dbReference type="NCBI Taxonomy" id="291645"/>
    <lineage>
        <taxon>Bacteria</taxon>
        <taxon>Pseudomonadati</taxon>
        <taxon>Bacteroidota</taxon>
        <taxon>Bacteroidia</taxon>
        <taxon>Bacteroidales</taxon>
        <taxon>Bacteroidaceae</taxon>
        <taxon>Bacteroides</taxon>
    </lineage>
</organism>
<dbReference type="Proteomes" id="UP000284379">
    <property type="component" value="Unassembled WGS sequence"/>
</dbReference>
<evidence type="ECO:0000313" key="5">
    <source>
        <dbReference type="Proteomes" id="UP000284379"/>
    </source>
</evidence>
<dbReference type="InterPro" id="IPR032508">
    <property type="entry name" value="FecR_C"/>
</dbReference>
<dbReference type="PANTHER" id="PTHR30273:SF2">
    <property type="entry name" value="PROTEIN FECR"/>
    <property type="match status" value="1"/>
</dbReference>
<accession>A0A413V3U8</accession>
<dbReference type="Gene3D" id="3.55.50.30">
    <property type="match status" value="1"/>
</dbReference>
<sequence length="340" mass="39528">MEYKDSDLFFRYCKGLCTEAEQKKVEVLLNESEEHRRLFQDLRMALALGDDIREMETIDVQTAFGKTQNQIRRKKNKRLQHQLIRYAAFLALPLFLSSVILGYLYFNESSDEKIQYASITASTGSVVRYELPDNSVVWLNSGSTLRYPVIFGKNIREVDLQGEAYFEVQSDKEHPFYVNTPSGVRVFVTGTCFNVSSYENEGYVEAVLESGHVNVLIPGYEEAESLQPGERLLYDKKVSQYVKSEVDVFEKIAWKDGELIFRDTPLPDMLKRLSRHFNIDIQFNNISGKEYKYRATFRNETLYQILDYLGKSVTMKWRMEEPVQQADGTFTKEKVVVDLY</sequence>
<dbReference type="Pfam" id="PF16344">
    <property type="entry name" value="FecR_C"/>
    <property type="match status" value="1"/>
</dbReference>
<reference evidence="4 5" key="1">
    <citation type="submission" date="2018-08" db="EMBL/GenBank/DDBJ databases">
        <title>A genome reference for cultivated species of the human gut microbiota.</title>
        <authorList>
            <person name="Zou Y."/>
            <person name="Xue W."/>
            <person name="Luo G."/>
        </authorList>
    </citation>
    <scope>NUCLEOTIDE SEQUENCE [LARGE SCALE GENOMIC DNA]</scope>
    <source>
        <strain evidence="4 5">AM40-30BH</strain>
    </source>
</reference>
<dbReference type="PIRSF" id="PIRSF018266">
    <property type="entry name" value="FecR"/>
    <property type="match status" value="1"/>
</dbReference>
<feature type="transmembrane region" description="Helical" evidence="1">
    <location>
        <begin position="83"/>
        <end position="106"/>
    </location>
</feature>
<dbReference type="PANTHER" id="PTHR30273">
    <property type="entry name" value="PERIPLASMIC SIGNAL SENSOR AND SIGMA FACTOR ACTIVATOR FECR-RELATED"/>
    <property type="match status" value="1"/>
</dbReference>
<dbReference type="RefSeq" id="WP_122202391.1">
    <property type="nucleotide sequence ID" value="NZ_CABJFV010000043.1"/>
</dbReference>
<name>A0A413V3U8_9BACE</name>
<keyword evidence="1" id="KW-0812">Transmembrane</keyword>
<evidence type="ECO:0000256" key="1">
    <source>
        <dbReference type="SAM" id="Phobius"/>
    </source>
</evidence>
<comment type="caution">
    <text evidence="4">The sequence shown here is derived from an EMBL/GenBank/DDBJ whole genome shotgun (WGS) entry which is preliminary data.</text>
</comment>
<dbReference type="InterPro" id="IPR006860">
    <property type="entry name" value="FecR"/>
</dbReference>
<dbReference type="Pfam" id="PF04773">
    <property type="entry name" value="FecR"/>
    <property type="match status" value="1"/>
</dbReference>
<gene>
    <name evidence="4" type="ORF">DW888_20785</name>
</gene>
<keyword evidence="1" id="KW-1133">Transmembrane helix</keyword>
<feature type="domain" description="FecR protein" evidence="2">
    <location>
        <begin position="119"/>
        <end position="213"/>
    </location>
</feature>
<evidence type="ECO:0000259" key="3">
    <source>
        <dbReference type="Pfam" id="PF16344"/>
    </source>
</evidence>
<keyword evidence="1" id="KW-0472">Membrane</keyword>
<dbReference type="AlphaFoldDB" id="A0A413V3U8"/>
<evidence type="ECO:0000259" key="2">
    <source>
        <dbReference type="Pfam" id="PF04773"/>
    </source>
</evidence>
<proteinExistence type="predicted"/>